<dbReference type="InterPro" id="IPR044043">
    <property type="entry name" value="VanA_C_cat"/>
</dbReference>
<keyword evidence="5" id="KW-0411">Iron-sulfur</keyword>
<dbReference type="PROSITE" id="PS51296">
    <property type="entry name" value="RIESKE"/>
    <property type="match status" value="1"/>
</dbReference>
<feature type="non-terminal residue" evidence="7">
    <location>
        <position position="1"/>
    </location>
</feature>
<name>A0A382WDC2_9ZZZZ</name>
<protein>
    <recommendedName>
        <fullName evidence="6">Rieske domain-containing protein</fullName>
    </recommendedName>
</protein>
<dbReference type="SUPFAM" id="SSF50022">
    <property type="entry name" value="ISP domain"/>
    <property type="match status" value="1"/>
</dbReference>
<dbReference type="PANTHER" id="PTHR21266:SF59">
    <property type="entry name" value="BLR4922 PROTEIN"/>
    <property type="match status" value="1"/>
</dbReference>
<dbReference type="InterPro" id="IPR036922">
    <property type="entry name" value="Rieske_2Fe-2S_sf"/>
</dbReference>
<proteinExistence type="predicted"/>
<dbReference type="GO" id="GO:0051537">
    <property type="term" value="F:2 iron, 2 sulfur cluster binding"/>
    <property type="evidence" value="ECO:0007669"/>
    <property type="project" value="UniProtKB-KW"/>
</dbReference>
<evidence type="ECO:0000256" key="1">
    <source>
        <dbReference type="ARBA" id="ARBA00022714"/>
    </source>
</evidence>
<evidence type="ECO:0000256" key="5">
    <source>
        <dbReference type="ARBA" id="ARBA00023014"/>
    </source>
</evidence>
<dbReference type="SUPFAM" id="SSF55961">
    <property type="entry name" value="Bet v1-like"/>
    <property type="match status" value="1"/>
</dbReference>
<dbReference type="AlphaFoldDB" id="A0A382WDC2"/>
<dbReference type="EMBL" id="UINC01158881">
    <property type="protein sequence ID" value="SVD56664.1"/>
    <property type="molecule type" value="Genomic_DNA"/>
</dbReference>
<keyword evidence="4" id="KW-0408">Iron</keyword>
<accession>A0A382WDC2</accession>
<dbReference type="InterPro" id="IPR050584">
    <property type="entry name" value="Cholesterol_7-desaturase"/>
</dbReference>
<feature type="non-terminal residue" evidence="7">
    <location>
        <position position="278"/>
    </location>
</feature>
<keyword evidence="3" id="KW-0560">Oxidoreductase</keyword>
<gene>
    <name evidence="7" type="ORF">METZ01_LOCUS409518</name>
</gene>
<dbReference type="Gene3D" id="2.102.10.10">
    <property type="entry name" value="Rieske [2Fe-2S] iron-sulphur domain"/>
    <property type="match status" value="1"/>
</dbReference>
<dbReference type="Pfam" id="PF00355">
    <property type="entry name" value="Rieske"/>
    <property type="match status" value="1"/>
</dbReference>
<dbReference type="PANTHER" id="PTHR21266">
    <property type="entry name" value="IRON-SULFUR DOMAIN CONTAINING PROTEIN"/>
    <property type="match status" value="1"/>
</dbReference>
<evidence type="ECO:0000256" key="2">
    <source>
        <dbReference type="ARBA" id="ARBA00022723"/>
    </source>
</evidence>
<evidence type="ECO:0000256" key="3">
    <source>
        <dbReference type="ARBA" id="ARBA00023002"/>
    </source>
</evidence>
<dbReference type="InterPro" id="IPR017941">
    <property type="entry name" value="Rieske_2Fe-2S"/>
</dbReference>
<sequence length="278" mass="31208">TGGNAQCLSNTCVHRGGSLADGKIKGDCIECPYHGWQYTGEGQCHRIPSLGSKAKIPGRTRVDAYPVLEKYGVVFAFLGDLPENERPPMMEIPEFDDDRWRATWINLQAPFNYERSIENGLDPAHNEFVHPIHGYSGENAEYKVGNLRLVGDGKWGPGFFHTFKSPPAETAEWRQVKEASDAREAGSGTIGPNHMWTYIRYAPGKAMHQYLYECPIDEGNVNIFLVNLRNQLIDPDRDQMVNDRNWTIISQDLAVLSKLSPTVTPPTNTKEFMVPADK</sequence>
<feature type="domain" description="Rieske" evidence="6">
    <location>
        <begin position="1"/>
        <end position="76"/>
    </location>
</feature>
<keyword evidence="2" id="KW-0479">Metal-binding</keyword>
<evidence type="ECO:0000256" key="4">
    <source>
        <dbReference type="ARBA" id="ARBA00023004"/>
    </source>
</evidence>
<reference evidence="7" key="1">
    <citation type="submission" date="2018-05" db="EMBL/GenBank/DDBJ databases">
        <authorList>
            <person name="Lanie J.A."/>
            <person name="Ng W.-L."/>
            <person name="Kazmierczak K.M."/>
            <person name="Andrzejewski T.M."/>
            <person name="Davidsen T.M."/>
            <person name="Wayne K.J."/>
            <person name="Tettelin H."/>
            <person name="Glass J.I."/>
            <person name="Rusch D."/>
            <person name="Podicherti R."/>
            <person name="Tsui H.-C.T."/>
            <person name="Winkler M.E."/>
        </authorList>
    </citation>
    <scope>NUCLEOTIDE SEQUENCE</scope>
</reference>
<organism evidence="7">
    <name type="scientific">marine metagenome</name>
    <dbReference type="NCBI Taxonomy" id="408172"/>
    <lineage>
        <taxon>unclassified sequences</taxon>
        <taxon>metagenomes</taxon>
        <taxon>ecological metagenomes</taxon>
    </lineage>
</organism>
<keyword evidence="1" id="KW-0001">2Fe-2S</keyword>
<evidence type="ECO:0000313" key="7">
    <source>
        <dbReference type="EMBL" id="SVD56664.1"/>
    </source>
</evidence>
<dbReference type="Pfam" id="PF19112">
    <property type="entry name" value="VanA_C"/>
    <property type="match status" value="1"/>
</dbReference>
<dbReference type="Gene3D" id="3.90.380.10">
    <property type="entry name" value="Naphthalene 1,2-dioxygenase Alpha Subunit, Chain A, domain 1"/>
    <property type="match status" value="1"/>
</dbReference>
<dbReference type="GO" id="GO:0046872">
    <property type="term" value="F:metal ion binding"/>
    <property type="evidence" value="ECO:0007669"/>
    <property type="project" value="UniProtKB-KW"/>
</dbReference>
<evidence type="ECO:0000259" key="6">
    <source>
        <dbReference type="PROSITE" id="PS51296"/>
    </source>
</evidence>
<dbReference type="GO" id="GO:0016491">
    <property type="term" value="F:oxidoreductase activity"/>
    <property type="evidence" value="ECO:0007669"/>
    <property type="project" value="UniProtKB-KW"/>
</dbReference>